<name>A0AAV8R4J5_ENSVE</name>
<sequence length="153" mass="16600">MATTRSDPELECDDKTQVPVHRLSPRRHGESFVLSLRVLVDFRLNPAEAGTLALALAGDGVHGATAGVREGGPGRPLLHLMAGLYVALENNIDVESIFEKAGLSSPMTPQFRRVNCRGSSSSKQRMRNPCTKSSNWWHSAVQDAKFFAGVAVD</sequence>
<reference evidence="1 2" key="1">
    <citation type="submission" date="2022-12" db="EMBL/GenBank/DDBJ databases">
        <title>Chromosome-scale assembly of the Ensete ventricosum genome.</title>
        <authorList>
            <person name="Dussert Y."/>
            <person name="Stocks J."/>
            <person name="Wendawek A."/>
            <person name="Woldeyes F."/>
            <person name="Nichols R.A."/>
            <person name="Borrell J.S."/>
        </authorList>
    </citation>
    <scope>NUCLEOTIDE SEQUENCE [LARGE SCALE GENOMIC DNA]</scope>
    <source>
        <strain evidence="2">cv. Maze</strain>
        <tissue evidence="1">Seeds</tissue>
    </source>
</reference>
<comment type="caution">
    <text evidence="1">The sequence shown here is derived from an EMBL/GenBank/DDBJ whole genome shotgun (WGS) entry which is preliminary data.</text>
</comment>
<accession>A0AAV8R4J5</accession>
<evidence type="ECO:0000313" key="2">
    <source>
        <dbReference type="Proteomes" id="UP001222027"/>
    </source>
</evidence>
<dbReference type="Proteomes" id="UP001222027">
    <property type="component" value="Unassembled WGS sequence"/>
</dbReference>
<dbReference type="EMBL" id="JAQQAF010000004">
    <property type="protein sequence ID" value="KAJ8490558.1"/>
    <property type="molecule type" value="Genomic_DNA"/>
</dbReference>
<organism evidence="1 2">
    <name type="scientific">Ensete ventricosum</name>
    <name type="common">Abyssinian banana</name>
    <name type="synonym">Musa ensete</name>
    <dbReference type="NCBI Taxonomy" id="4639"/>
    <lineage>
        <taxon>Eukaryota</taxon>
        <taxon>Viridiplantae</taxon>
        <taxon>Streptophyta</taxon>
        <taxon>Embryophyta</taxon>
        <taxon>Tracheophyta</taxon>
        <taxon>Spermatophyta</taxon>
        <taxon>Magnoliopsida</taxon>
        <taxon>Liliopsida</taxon>
        <taxon>Zingiberales</taxon>
        <taxon>Musaceae</taxon>
        <taxon>Ensete</taxon>
    </lineage>
</organism>
<proteinExistence type="predicted"/>
<protein>
    <submittedName>
        <fullName evidence="1">Uncharacterized protein</fullName>
    </submittedName>
</protein>
<dbReference type="AlphaFoldDB" id="A0AAV8R4J5"/>
<keyword evidence="2" id="KW-1185">Reference proteome</keyword>
<gene>
    <name evidence="1" type="ORF">OPV22_012279</name>
</gene>
<evidence type="ECO:0000313" key="1">
    <source>
        <dbReference type="EMBL" id="KAJ8490558.1"/>
    </source>
</evidence>